<evidence type="ECO:0000313" key="1">
    <source>
        <dbReference type="EMBL" id="KAJ1194311.1"/>
    </source>
</evidence>
<keyword evidence="2" id="KW-1185">Reference proteome</keyword>
<dbReference type="EMBL" id="JANPWB010000004">
    <property type="protein sequence ID" value="KAJ1194311.1"/>
    <property type="molecule type" value="Genomic_DNA"/>
</dbReference>
<dbReference type="AlphaFoldDB" id="A0AAV7V0H5"/>
<dbReference type="Proteomes" id="UP001066276">
    <property type="component" value="Chromosome 2_2"/>
</dbReference>
<evidence type="ECO:0000313" key="2">
    <source>
        <dbReference type="Proteomes" id="UP001066276"/>
    </source>
</evidence>
<comment type="caution">
    <text evidence="1">The sequence shown here is derived from an EMBL/GenBank/DDBJ whole genome shotgun (WGS) entry which is preliminary data.</text>
</comment>
<proteinExistence type="predicted"/>
<sequence length="85" mass="9215">MRPLIEHQMLTPTLRSFGDRGPSCRDAKSFRQAAEAGIEEPMTRSCNARYGIEVCLAAVILMAINKACDARTCVVGEKADGLAET</sequence>
<reference evidence="1" key="1">
    <citation type="journal article" date="2022" name="bioRxiv">
        <title>Sequencing and chromosome-scale assembly of the giantPleurodeles waltlgenome.</title>
        <authorList>
            <person name="Brown T."/>
            <person name="Elewa A."/>
            <person name="Iarovenko S."/>
            <person name="Subramanian E."/>
            <person name="Araus A.J."/>
            <person name="Petzold A."/>
            <person name="Susuki M."/>
            <person name="Suzuki K.-i.T."/>
            <person name="Hayashi T."/>
            <person name="Toyoda A."/>
            <person name="Oliveira C."/>
            <person name="Osipova E."/>
            <person name="Leigh N.D."/>
            <person name="Simon A."/>
            <person name="Yun M.H."/>
        </authorList>
    </citation>
    <scope>NUCLEOTIDE SEQUENCE</scope>
    <source>
        <strain evidence="1">20211129_DDA</strain>
        <tissue evidence="1">Liver</tissue>
    </source>
</reference>
<gene>
    <name evidence="1" type="ORF">NDU88_003600</name>
</gene>
<accession>A0AAV7V0H5</accession>
<organism evidence="1 2">
    <name type="scientific">Pleurodeles waltl</name>
    <name type="common">Iberian ribbed newt</name>
    <dbReference type="NCBI Taxonomy" id="8319"/>
    <lineage>
        <taxon>Eukaryota</taxon>
        <taxon>Metazoa</taxon>
        <taxon>Chordata</taxon>
        <taxon>Craniata</taxon>
        <taxon>Vertebrata</taxon>
        <taxon>Euteleostomi</taxon>
        <taxon>Amphibia</taxon>
        <taxon>Batrachia</taxon>
        <taxon>Caudata</taxon>
        <taxon>Salamandroidea</taxon>
        <taxon>Salamandridae</taxon>
        <taxon>Pleurodelinae</taxon>
        <taxon>Pleurodeles</taxon>
    </lineage>
</organism>
<protein>
    <submittedName>
        <fullName evidence="1">Uncharacterized protein</fullName>
    </submittedName>
</protein>
<name>A0AAV7V0H5_PLEWA</name>